<reference evidence="3 4" key="1">
    <citation type="journal article" date="2020" name="G3 (Bethesda)">
        <title>Draft Genome of the Common Snapping Turtle, Chelydra serpentina, a Model for Phenotypic Plasticity in Reptiles.</title>
        <authorList>
            <person name="Das D."/>
            <person name="Singh S.K."/>
            <person name="Bierstedt J."/>
            <person name="Erickson A."/>
            <person name="Galli G.L.J."/>
            <person name="Crossley D.A. 2nd"/>
            <person name="Rhen T."/>
        </authorList>
    </citation>
    <scope>NUCLEOTIDE SEQUENCE [LARGE SCALE GENOMIC DNA]</scope>
    <source>
        <strain evidence="3">KW</strain>
    </source>
</reference>
<dbReference type="InterPro" id="IPR006574">
    <property type="entry name" value="PRY"/>
</dbReference>
<dbReference type="FunFam" id="2.60.120.920:FF:000004">
    <property type="entry name" value="Butyrophilin subfamily 1 member A1"/>
    <property type="match status" value="1"/>
</dbReference>
<dbReference type="Pfam" id="PF13765">
    <property type="entry name" value="PRY"/>
    <property type="match status" value="1"/>
</dbReference>
<dbReference type="CDD" id="cd12888">
    <property type="entry name" value="SPRY_PRY_TRIM7_like"/>
    <property type="match status" value="1"/>
</dbReference>
<dbReference type="AlphaFoldDB" id="A0A8T1S359"/>
<sequence>MITTMGPYQRRSEGTFQAEMTLPPDPKLIRGAFPQRSELLEKFKADVILDPDTANPWLIVSADGKSVRSGEKPQENLPENPKRFDLAPCVLGSQGFTSGRHYWEVEFGDQREWAVGVARQSVKRKEWLTLSPKDGIWSQGRWWLRRQAFGSSEPLQPHSGRPGKIGVCLDYEGEWVAFYEDNHTTMMLASFNGEKILPFFYLGGGVHLTLIP</sequence>
<dbReference type="InterPro" id="IPR050143">
    <property type="entry name" value="TRIM/RBCC"/>
</dbReference>
<dbReference type="InterPro" id="IPR003879">
    <property type="entry name" value="Butyrophylin_SPRY"/>
</dbReference>
<evidence type="ECO:0000259" key="2">
    <source>
        <dbReference type="PROSITE" id="PS50188"/>
    </source>
</evidence>
<proteinExistence type="predicted"/>
<feature type="region of interest" description="Disordered" evidence="1">
    <location>
        <begin position="1"/>
        <end position="25"/>
    </location>
</feature>
<name>A0A8T1S359_CHESE</name>
<dbReference type="SMART" id="SM00589">
    <property type="entry name" value="PRY"/>
    <property type="match status" value="1"/>
</dbReference>
<dbReference type="PANTHER" id="PTHR24103">
    <property type="entry name" value="E3 UBIQUITIN-PROTEIN LIGASE TRIM"/>
    <property type="match status" value="1"/>
</dbReference>
<dbReference type="SUPFAM" id="SSF49899">
    <property type="entry name" value="Concanavalin A-like lectins/glucanases"/>
    <property type="match status" value="1"/>
</dbReference>
<evidence type="ECO:0000313" key="4">
    <source>
        <dbReference type="Proteomes" id="UP000765507"/>
    </source>
</evidence>
<dbReference type="PROSITE" id="PS50188">
    <property type="entry name" value="B302_SPRY"/>
    <property type="match status" value="1"/>
</dbReference>
<accession>A0A8T1S359</accession>
<dbReference type="Gene3D" id="2.60.120.920">
    <property type="match status" value="1"/>
</dbReference>
<dbReference type="OrthoDB" id="6105938at2759"/>
<dbReference type="SMART" id="SM00449">
    <property type="entry name" value="SPRY"/>
    <property type="match status" value="1"/>
</dbReference>
<dbReference type="Pfam" id="PF00622">
    <property type="entry name" value="SPRY"/>
    <property type="match status" value="1"/>
</dbReference>
<evidence type="ECO:0000313" key="3">
    <source>
        <dbReference type="EMBL" id="KAG6923157.1"/>
    </source>
</evidence>
<dbReference type="InterPro" id="IPR043136">
    <property type="entry name" value="B30.2/SPRY_sf"/>
</dbReference>
<feature type="domain" description="B30.2/SPRY" evidence="2">
    <location>
        <begin position="27"/>
        <end position="212"/>
    </location>
</feature>
<dbReference type="EMBL" id="JAHGAV010000961">
    <property type="protein sequence ID" value="KAG6923157.1"/>
    <property type="molecule type" value="Genomic_DNA"/>
</dbReference>
<dbReference type="InterPro" id="IPR013320">
    <property type="entry name" value="ConA-like_dom_sf"/>
</dbReference>
<comment type="caution">
    <text evidence="3">The sequence shown here is derived from an EMBL/GenBank/DDBJ whole genome shotgun (WGS) entry which is preliminary data.</text>
</comment>
<gene>
    <name evidence="3" type="ORF">G0U57_021388</name>
</gene>
<dbReference type="PRINTS" id="PR01407">
    <property type="entry name" value="BUTYPHLNCDUF"/>
</dbReference>
<dbReference type="InterPro" id="IPR003877">
    <property type="entry name" value="SPRY_dom"/>
</dbReference>
<organism evidence="3 4">
    <name type="scientific">Chelydra serpentina</name>
    <name type="common">Snapping turtle</name>
    <name type="synonym">Testudo serpentina</name>
    <dbReference type="NCBI Taxonomy" id="8475"/>
    <lineage>
        <taxon>Eukaryota</taxon>
        <taxon>Metazoa</taxon>
        <taxon>Chordata</taxon>
        <taxon>Craniata</taxon>
        <taxon>Vertebrata</taxon>
        <taxon>Euteleostomi</taxon>
        <taxon>Archelosauria</taxon>
        <taxon>Testudinata</taxon>
        <taxon>Testudines</taxon>
        <taxon>Cryptodira</taxon>
        <taxon>Durocryptodira</taxon>
        <taxon>Americhelydia</taxon>
        <taxon>Chelydroidea</taxon>
        <taxon>Chelydridae</taxon>
        <taxon>Chelydra</taxon>
    </lineage>
</organism>
<protein>
    <recommendedName>
        <fullName evidence="2">B30.2/SPRY domain-containing protein</fullName>
    </recommendedName>
</protein>
<dbReference type="InterPro" id="IPR001870">
    <property type="entry name" value="B30.2/SPRY"/>
</dbReference>
<evidence type="ECO:0000256" key="1">
    <source>
        <dbReference type="SAM" id="MobiDB-lite"/>
    </source>
</evidence>
<keyword evidence="4" id="KW-1185">Reference proteome</keyword>
<dbReference type="Proteomes" id="UP000765507">
    <property type="component" value="Unassembled WGS sequence"/>
</dbReference>